<reference evidence="2 3" key="2">
    <citation type="submission" date="2020-02" db="EMBL/GenBank/DDBJ databases">
        <title>The new genus of Enterobacteriales.</title>
        <authorList>
            <person name="Kim I.S."/>
        </authorList>
    </citation>
    <scope>NUCLEOTIDE SEQUENCE [LARGE SCALE GENOMIC DNA]</scope>
    <source>
        <strain evidence="2 3">SAP-6</strain>
    </source>
</reference>
<sequence length="564" mass="62130">MGIISSTSEIVQYIWSYGSKAPLPQEIIGEHISNLFSPCIEQKKLTWQNDLFTQALADALSRESTDKNPYGIPAKLNVDFNGWVVTAIRPGENHDETGPVTIEIRKDRQSHEVHEVTVDKDMFFLGCNVLMLRRRFDLDSSPGIFTDWGKMNMIKAALPEADLRGCTLRQADLRQANLAEANLTGVDLQNAYLCEADLTKANLSGANLRKASLEKADLREANLSDADLTNASLWGTVLSGADLRRATLRDVCLYQIDVGRGGSEMQWGKPNLSGANLSEAYLKDIHLSKADLRGSVLIKADLRGAKLENADLRDADLGGAKLSRVKLRGAKLTGADLRGTDLSYVDLRNVDLTEAKMGENDLNGAQLGGVDLNNLPKQGALLKLPHWNTTLLDRYLNDASGTVLTMMDSIDERHADVKLRMARELVASLQNADVSSVALPLLATLSKAPYLSDARIDTWLDTVCELYLSQYEGKVLPPLDVEMQNQVTVLLRLLKMFSHQPDRMFSHNGAFNQLVTRGIEADDEIVNGSAARLYRLYLSNEKVKPYAALNSFGIDGTRQDGLTG</sequence>
<feature type="domain" description="E3 ubiquitin ligase SopA-like central" evidence="1">
    <location>
        <begin position="418"/>
        <end position="547"/>
    </location>
</feature>
<dbReference type="Pfam" id="PF13981">
    <property type="entry name" value="SopA"/>
    <property type="match status" value="1"/>
</dbReference>
<dbReference type="InterPro" id="IPR001646">
    <property type="entry name" value="5peptide_repeat"/>
</dbReference>
<comment type="caution">
    <text evidence="2">The sequence shown here is derived from an EMBL/GenBank/DDBJ whole genome shotgun (WGS) entry which is preliminary data.</text>
</comment>
<dbReference type="PANTHER" id="PTHR14136">
    <property type="entry name" value="BTB_POZ DOMAIN-CONTAINING PROTEIN KCTD9"/>
    <property type="match status" value="1"/>
</dbReference>
<evidence type="ECO:0000313" key="2">
    <source>
        <dbReference type="EMBL" id="NDL63941.1"/>
    </source>
</evidence>
<reference evidence="2 3" key="1">
    <citation type="submission" date="2019-12" db="EMBL/GenBank/DDBJ databases">
        <authorList>
            <person name="Lee S.D."/>
        </authorList>
    </citation>
    <scope>NUCLEOTIDE SEQUENCE [LARGE SCALE GENOMIC DNA]</scope>
    <source>
        <strain evidence="2 3">SAP-6</strain>
    </source>
</reference>
<dbReference type="Pfam" id="PF00805">
    <property type="entry name" value="Pentapeptide"/>
    <property type="match status" value="2"/>
</dbReference>
<dbReference type="RefSeq" id="WP_162366664.1">
    <property type="nucleotide sequence ID" value="NZ_WUBS01000010.1"/>
</dbReference>
<dbReference type="InterPro" id="IPR025726">
    <property type="entry name" value="SopA-like_central"/>
</dbReference>
<dbReference type="AlphaFoldDB" id="A0A845SMU6"/>
<keyword evidence="3" id="KW-1185">Reference proteome</keyword>
<dbReference type="Gene3D" id="2.160.20.80">
    <property type="entry name" value="E3 ubiquitin-protein ligase SopA"/>
    <property type="match status" value="2"/>
</dbReference>
<dbReference type="PANTHER" id="PTHR14136:SF17">
    <property type="entry name" value="BTB_POZ DOMAIN-CONTAINING PROTEIN KCTD9"/>
    <property type="match status" value="1"/>
</dbReference>
<dbReference type="Gene3D" id="3.30.2450.10">
    <property type="entry name" value="Secreted effector protein pipB2"/>
    <property type="match status" value="1"/>
</dbReference>
<dbReference type="InterPro" id="IPR051082">
    <property type="entry name" value="Pentapeptide-BTB/POZ_domain"/>
</dbReference>
<protein>
    <recommendedName>
        <fullName evidence="1">E3 ubiquitin ligase SopA-like central domain-containing protein</fullName>
    </recommendedName>
</protein>
<gene>
    <name evidence="2" type="ORF">GRH90_14435</name>
</gene>
<accession>A0A845SMU6</accession>
<dbReference type="Gene3D" id="1.25.40.300">
    <property type="entry name" value="Putative secreted effector protein"/>
    <property type="match status" value="1"/>
</dbReference>
<name>A0A845SMU6_9GAMM</name>
<evidence type="ECO:0000259" key="1">
    <source>
        <dbReference type="Pfam" id="PF13981"/>
    </source>
</evidence>
<proteinExistence type="predicted"/>
<organism evidence="2 3">
    <name type="scientific">Acerihabitans arboris</name>
    <dbReference type="NCBI Taxonomy" id="2691583"/>
    <lineage>
        <taxon>Bacteria</taxon>
        <taxon>Pseudomonadati</taxon>
        <taxon>Pseudomonadota</taxon>
        <taxon>Gammaproteobacteria</taxon>
        <taxon>Enterobacterales</taxon>
        <taxon>Pectobacteriaceae</taxon>
        <taxon>Acerihabitans</taxon>
    </lineage>
</organism>
<dbReference type="Proteomes" id="UP000461443">
    <property type="component" value="Unassembled WGS sequence"/>
</dbReference>
<dbReference type="SUPFAM" id="SSF141571">
    <property type="entry name" value="Pentapeptide repeat-like"/>
    <property type="match status" value="2"/>
</dbReference>
<evidence type="ECO:0000313" key="3">
    <source>
        <dbReference type="Proteomes" id="UP000461443"/>
    </source>
</evidence>
<dbReference type="EMBL" id="WUBS01000010">
    <property type="protein sequence ID" value="NDL63941.1"/>
    <property type="molecule type" value="Genomic_DNA"/>
</dbReference>